<evidence type="ECO:0000313" key="1">
    <source>
        <dbReference type="EMBL" id="OGD95745.1"/>
    </source>
</evidence>
<dbReference type="Proteomes" id="UP000176666">
    <property type="component" value="Unassembled WGS sequence"/>
</dbReference>
<sequence>MDPKKEDTPLSPKELDWKFEHPLLKAANSGQGFICFHTQNLKPEDVEQAIDQERSIEIDVTQIGPSIGRYPEEKVVMAHTPWMNLVQGKRIPTTEELESPVGIVDKIANRNVFVKFDVKSPEVIPWVIEQAKKIKPHLRMVHAFVSDLHAINVKGEVKDAYIQEKGHSVVEYVSVDELRRLKNELDDIPVQASCRGITFEDVTLREGGNYPVVDKLCKSIQGVAEVINFNVFFPSSMPKDERKLPHEIIRYAWERYGLMVELNIDAEETAPKGIPYLGRSDSMQNASKVNLS</sequence>
<reference evidence="1 2" key="1">
    <citation type="journal article" date="2016" name="Nat. Commun.">
        <title>Thousands of microbial genomes shed light on interconnected biogeochemical processes in an aquifer system.</title>
        <authorList>
            <person name="Anantharaman K."/>
            <person name="Brown C.T."/>
            <person name="Hug L.A."/>
            <person name="Sharon I."/>
            <person name="Castelle C.J."/>
            <person name="Probst A.J."/>
            <person name="Thomas B.C."/>
            <person name="Singh A."/>
            <person name="Wilkins M.J."/>
            <person name="Karaoz U."/>
            <person name="Brodie E.L."/>
            <person name="Williams K.H."/>
            <person name="Hubbard S.S."/>
            <person name="Banfield J.F."/>
        </authorList>
    </citation>
    <scope>NUCLEOTIDE SEQUENCE [LARGE SCALE GENOMIC DNA]</scope>
</reference>
<protein>
    <submittedName>
        <fullName evidence="1">Uncharacterized protein</fullName>
    </submittedName>
</protein>
<comment type="caution">
    <text evidence="1">The sequence shown here is derived from an EMBL/GenBank/DDBJ whole genome shotgun (WGS) entry which is preliminary data.</text>
</comment>
<name>A0A1F5GV95_9BACT</name>
<proteinExistence type="predicted"/>
<dbReference type="EMBL" id="MFBJ01000047">
    <property type="protein sequence ID" value="OGD95745.1"/>
    <property type="molecule type" value="Genomic_DNA"/>
</dbReference>
<evidence type="ECO:0000313" key="2">
    <source>
        <dbReference type="Proteomes" id="UP000176666"/>
    </source>
</evidence>
<accession>A0A1F5GV95</accession>
<organism evidence="1 2">
    <name type="scientific">Candidatus Curtissbacteria bacterium RIFCSPHIGHO2_12_FULL_38_9b</name>
    <dbReference type="NCBI Taxonomy" id="1797720"/>
    <lineage>
        <taxon>Bacteria</taxon>
        <taxon>Candidatus Curtissiibacteriota</taxon>
    </lineage>
</organism>
<gene>
    <name evidence="1" type="ORF">A3F02_01420</name>
</gene>
<dbReference type="AlphaFoldDB" id="A0A1F5GV95"/>